<dbReference type="CDD" id="cd11615">
    <property type="entry name" value="SAF_NeuB_like"/>
    <property type="match status" value="1"/>
</dbReference>
<dbReference type="Proteomes" id="UP000239239">
    <property type="component" value="Unassembled WGS sequence"/>
</dbReference>
<name>A0A2S6F1I2_LEGPN</name>
<dbReference type="Pfam" id="PF08666">
    <property type="entry name" value="SAF"/>
    <property type="match status" value="1"/>
</dbReference>
<dbReference type="EMBL" id="PQWY01000010">
    <property type="protein sequence ID" value="PPK31297.1"/>
    <property type="molecule type" value="Genomic_DNA"/>
</dbReference>
<evidence type="ECO:0000259" key="1">
    <source>
        <dbReference type="PROSITE" id="PS50844"/>
    </source>
</evidence>
<dbReference type="NCBIfam" id="TIGR03569">
    <property type="entry name" value="NeuB_NnaB"/>
    <property type="match status" value="1"/>
</dbReference>
<sequence length="356" mass="38909">MGSNRKINGIKPRGSSMTCFIIAEAGVNHNGDLQLAKELVYAAKESGADAVKFQTFKADTLVNKTVEKAEYQKNNAPESATQYEMLKALELSEDDHYLLSELANSLGIEFMSTGFDEQSIDFLISLGVKRLKIPSGEITNVPYLQHCASKKLPLIISTGMCDLQEVRVAIDTVKPYYGNSLSDYLVLLHCTSNYPAAYQDVNLKAMQTLADEFQLPVGYSDHTLGILVPTLAVGMGACVIEKHFTMDKSLPGPDHLASMNPEEMKNLVQSIRDAETVLGSGEKKPSDNELPIRALVRRSITLRHDLVKGAQISKEDLILLRPGTGIAPSEISNIVGARLSMNLSAGTTLLWEHIEA</sequence>
<dbReference type="InterPro" id="IPR020007">
    <property type="entry name" value="NeuB/NeuA"/>
</dbReference>
<dbReference type="PANTHER" id="PTHR42966:SF1">
    <property type="entry name" value="SIALIC ACID SYNTHASE"/>
    <property type="match status" value="1"/>
</dbReference>
<dbReference type="Gene3D" id="3.90.1210.10">
    <property type="entry name" value="Antifreeze-like/N-acetylneuraminic acid synthase C-terminal domain"/>
    <property type="match status" value="1"/>
</dbReference>
<feature type="domain" description="AFP-like" evidence="1">
    <location>
        <begin position="299"/>
        <end position="356"/>
    </location>
</feature>
<dbReference type="Pfam" id="PF03102">
    <property type="entry name" value="NeuB"/>
    <property type="match status" value="1"/>
</dbReference>
<dbReference type="AlphaFoldDB" id="A0A2S6F1I2"/>
<dbReference type="PANTHER" id="PTHR42966">
    <property type="entry name" value="N-ACETYLNEURAMINATE SYNTHASE"/>
    <property type="match status" value="1"/>
</dbReference>
<dbReference type="SMART" id="SM00858">
    <property type="entry name" value="SAF"/>
    <property type="match status" value="1"/>
</dbReference>
<organism evidence="2 3">
    <name type="scientific">Legionella pneumophila</name>
    <dbReference type="NCBI Taxonomy" id="446"/>
    <lineage>
        <taxon>Bacteria</taxon>
        <taxon>Pseudomonadati</taxon>
        <taxon>Pseudomonadota</taxon>
        <taxon>Gammaproteobacteria</taxon>
        <taxon>Legionellales</taxon>
        <taxon>Legionellaceae</taxon>
        <taxon>Legionella</taxon>
    </lineage>
</organism>
<proteinExistence type="predicted"/>
<dbReference type="GO" id="GO:0047444">
    <property type="term" value="F:N-acylneuraminate-9-phosphate synthase activity"/>
    <property type="evidence" value="ECO:0007669"/>
    <property type="project" value="TreeGrafter"/>
</dbReference>
<evidence type="ECO:0000313" key="3">
    <source>
        <dbReference type="Proteomes" id="UP000239239"/>
    </source>
</evidence>
<reference evidence="2 3" key="1">
    <citation type="submission" date="2018-02" db="EMBL/GenBank/DDBJ databases">
        <title>Draft genome sequences of four Legionella pneumophila clinical strains isolated in Ontario.</title>
        <authorList>
            <person name="Fortuna A."/>
            <person name="Ramnarine R."/>
            <person name="Li A."/>
            <person name="Frantz C."/>
            <person name="Mallo G."/>
        </authorList>
    </citation>
    <scope>NUCLEOTIDE SEQUENCE [LARGE SCALE GENOMIC DNA]</scope>
    <source>
        <strain evidence="2 3">LG61</strain>
    </source>
</reference>
<dbReference type="InterPro" id="IPR013132">
    <property type="entry name" value="PseI/NeuA/B-like_N"/>
</dbReference>
<dbReference type="SUPFAM" id="SSF51269">
    <property type="entry name" value="AFP III-like domain"/>
    <property type="match status" value="1"/>
</dbReference>
<dbReference type="InterPro" id="IPR013974">
    <property type="entry name" value="SAF"/>
</dbReference>
<dbReference type="InterPro" id="IPR057736">
    <property type="entry name" value="SAF_PseI/NeuA/NeuB"/>
</dbReference>
<accession>A0A2S6F1I2</accession>
<comment type="caution">
    <text evidence="2">The sequence shown here is derived from an EMBL/GenBank/DDBJ whole genome shotgun (WGS) entry which is preliminary data.</text>
</comment>
<dbReference type="InterPro" id="IPR051690">
    <property type="entry name" value="PseI-like"/>
</dbReference>
<dbReference type="InterPro" id="IPR006190">
    <property type="entry name" value="SAF_AFP_Neu5Ac"/>
</dbReference>
<dbReference type="GO" id="GO:0016051">
    <property type="term" value="P:carbohydrate biosynthetic process"/>
    <property type="evidence" value="ECO:0007669"/>
    <property type="project" value="InterPro"/>
</dbReference>
<dbReference type="Gene3D" id="3.20.20.70">
    <property type="entry name" value="Aldolase class I"/>
    <property type="match status" value="1"/>
</dbReference>
<dbReference type="InterPro" id="IPR013785">
    <property type="entry name" value="Aldolase_TIM"/>
</dbReference>
<dbReference type="PROSITE" id="PS50844">
    <property type="entry name" value="AFP_LIKE"/>
    <property type="match status" value="1"/>
</dbReference>
<dbReference type="SUPFAM" id="SSF51569">
    <property type="entry name" value="Aldolase"/>
    <property type="match status" value="1"/>
</dbReference>
<dbReference type="InterPro" id="IPR036732">
    <property type="entry name" value="AFP_Neu5c_C_sf"/>
</dbReference>
<evidence type="ECO:0000313" key="2">
    <source>
        <dbReference type="EMBL" id="PPK31297.1"/>
    </source>
</evidence>
<gene>
    <name evidence="2" type="primary">neuB</name>
    <name evidence="2" type="ORF">C3928_04485</name>
</gene>
<protein>
    <submittedName>
        <fullName evidence="2">N-acetylneuraminate synthase</fullName>
    </submittedName>
</protein>